<reference evidence="1 2" key="1">
    <citation type="journal article" date="2018" name="Proc. Natl. Acad. Sci. U.S.A.">
        <title>Draft genome sequence of Camellia sinensis var. sinensis provides insights into the evolution of the tea genome and tea quality.</title>
        <authorList>
            <person name="Wei C."/>
            <person name="Yang H."/>
            <person name="Wang S."/>
            <person name="Zhao J."/>
            <person name="Liu C."/>
            <person name="Gao L."/>
            <person name="Xia E."/>
            <person name="Lu Y."/>
            <person name="Tai Y."/>
            <person name="She G."/>
            <person name="Sun J."/>
            <person name="Cao H."/>
            <person name="Tong W."/>
            <person name="Gao Q."/>
            <person name="Li Y."/>
            <person name="Deng W."/>
            <person name="Jiang X."/>
            <person name="Wang W."/>
            <person name="Chen Q."/>
            <person name="Zhang S."/>
            <person name="Li H."/>
            <person name="Wu J."/>
            <person name="Wang P."/>
            <person name="Li P."/>
            <person name="Shi C."/>
            <person name="Zheng F."/>
            <person name="Jian J."/>
            <person name="Huang B."/>
            <person name="Shan D."/>
            <person name="Shi M."/>
            <person name="Fang C."/>
            <person name="Yue Y."/>
            <person name="Li F."/>
            <person name="Li D."/>
            <person name="Wei S."/>
            <person name="Han B."/>
            <person name="Jiang C."/>
            <person name="Yin Y."/>
            <person name="Xia T."/>
            <person name="Zhang Z."/>
            <person name="Bennetzen J.L."/>
            <person name="Zhao S."/>
            <person name="Wan X."/>
        </authorList>
    </citation>
    <scope>NUCLEOTIDE SEQUENCE [LARGE SCALE GENOMIC DNA]</scope>
    <source>
        <strain evidence="2">cv. Shuchazao</strain>
        <tissue evidence="1">Leaf</tissue>
    </source>
</reference>
<dbReference type="Proteomes" id="UP000306102">
    <property type="component" value="Unassembled WGS sequence"/>
</dbReference>
<gene>
    <name evidence="1" type="ORF">TEA_012447</name>
</gene>
<dbReference type="EMBL" id="SDRB02002876">
    <property type="protein sequence ID" value="THG18744.1"/>
    <property type="molecule type" value="Genomic_DNA"/>
</dbReference>
<protein>
    <submittedName>
        <fullName evidence="1">Uncharacterized protein</fullName>
    </submittedName>
</protein>
<accession>A0A4S4EQV5</accession>
<name>A0A4S4EQV5_CAMSN</name>
<dbReference type="STRING" id="542762.A0A4S4EQV5"/>
<sequence>MEASSYYHPTKTLHFCSSLSTPKPKYSSIPSQPIHPQNLCLSLYNSRSPWRPNWRSLTAIGCAKGGPATELEEESIKAIIMNDIGEEDELVEIGGRWRDKCKEGGGGIVELMECLEGEAIMGEDVGRDPTDYNRRAHIFDKSSRVFQALKESNNTLNKS</sequence>
<keyword evidence="2" id="KW-1185">Reference proteome</keyword>
<comment type="caution">
    <text evidence="1">The sequence shown here is derived from an EMBL/GenBank/DDBJ whole genome shotgun (WGS) entry which is preliminary data.</text>
</comment>
<dbReference type="PANTHER" id="PTHR37758:SF1">
    <property type="entry name" value="OS03G0334300 PROTEIN"/>
    <property type="match status" value="1"/>
</dbReference>
<proteinExistence type="predicted"/>
<evidence type="ECO:0000313" key="1">
    <source>
        <dbReference type="EMBL" id="THG18744.1"/>
    </source>
</evidence>
<evidence type="ECO:0000313" key="2">
    <source>
        <dbReference type="Proteomes" id="UP000306102"/>
    </source>
</evidence>
<organism evidence="1 2">
    <name type="scientific">Camellia sinensis var. sinensis</name>
    <name type="common">China tea</name>
    <dbReference type="NCBI Taxonomy" id="542762"/>
    <lineage>
        <taxon>Eukaryota</taxon>
        <taxon>Viridiplantae</taxon>
        <taxon>Streptophyta</taxon>
        <taxon>Embryophyta</taxon>
        <taxon>Tracheophyta</taxon>
        <taxon>Spermatophyta</taxon>
        <taxon>Magnoliopsida</taxon>
        <taxon>eudicotyledons</taxon>
        <taxon>Gunneridae</taxon>
        <taxon>Pentapetalae</taxon>
        <taxon>asterids</taxon>
        <taxon>Ericales</taxon>
        <taxon>Theaceae</taxon>
        <taxon>Camellia</taxon>
    </lineage>
</organism>
<dbReference type="PANTHER" id="PTHR37758">
    <property type="entry name" value="OS03G0334300 PROTEIN"/>
    <property type="match status" value="1"/>
</dbReference>
<dbReference type="AlphaFoldDB" id="A0A4S4EQV5"/>
<dbReference type="GO" id="GO:0009507">
    <property type="term" value="C:chloroplast"/>
    <property type="evidence" value="ECO:0007669"/>
    <property type="project" value="TreeGrafter"/>
</dbReference>